<dbReference type="PROSITE" id="PS51686">
    <property type="entry name" value="SAM_MT_RSMB_NOP"/>
    <property type="match status" value="1"/>
</dbReference>
<reference evidence="7" key="1">
    <citation type="submission" date="2021-02" db="EMBL/GenBank/DDBJ databases">
        <authorList>
            <person name="Dougan E. K."/>
            <person name="Rhodes N."/>
            <person name="Thang M."/>
            <person name="Chan C."/>
        </authorList>
    </citation>
    <scope>NUCLEOTIDE SEQUENCE</scope>
</reference>
<organism evidence="7 8">
    <name type="scientific">Polarella glacialis</name>
    <name type="common">Dinoflagellate</name>
    <dbReference type="NCBI Taxonomy" id="89957"/>
    <lineage>
        <taxon>Eukaryota</taxon>
        <taxon>Sar</taxon>
        <taxon>Alveolata</taxon>
        <taxon>Dinophyceae</taxon>
        <taxon>Suessiales</taxon>
        <taxon>Suessiaceae</taxon>
        <taxon>Polarella</taxon>
    </lineage>
</organism>
<keyword evidence="1 5" id="KW-0489">Methyltransferase</keyword>
<dbReference type="Pfam" id="PF01189">
    <property type="entry name" value="Methyltr_RsmB-F"/>
    <property type="match status" value="1"/>
</dbReference>
<dbReference type="InterPro" id="IPR001678">
    <property type="entry name" value="MeTrfase_RsmB-F_NOP2_dom"/>
</dbReference>
<evidence type="ECO:0000256" key="3">
    <source>
        <dbReference type="ARBA" id="ARBA00022691"/>
    </source>
</evidence>
<evidence type="ECO:0000313" key="7">
    <source>
        <dbReference type="EMBL" id="CAE8612691.1"/>
    </source>
</evidence>
<evidence type="ECO:0000256" key="5">
    <source>
        <dbReference type="PROSITE-ProRule" id="PRU01023"/>
    </source>
</evidence>
<name>A0A813FJQ9_POLGL</name>
<dbReference type="PANTHER" id="PTHR22807">
    <property type="entry name" value="NOP2 YEAST -RELATED NOL1/NOP2/FMU SUN DOMAIN-CONTAINING"/>
    <property type="match status" value="1"/>
</dbReference>
<comment type="similarity">
    <text evidence="5">Belongs to the class I-like SAM-binding methyltransferase superfamily. RsmB/NOP family.</text>
</comment>
<dbReference type="InterPro" id="IPR023267">
    <property type="entry name" value="RCMT"/>
</dbReference>
<dbReference type="GO" id="GO:0003723">
    <property type="term" value="F:RNA binding"/>
    <property type="evidence" value="ECO:0007669"/>
    <property type="project" value="UniProtKB-UniRule"/>
</dbReference>
<keyword evidence="8" id="KW-1185">Reference proteome</keyword>
<gene>
    <name evidence="7" type="ORF">PGLA1383_LOCUS30480</name>
</gene>
<feature type="binding site" evidence="5">
    <location>
        <position position="72"/>
    </location>
    <ligand>
        <name>S-adenosyl-L-methionine</name>
        <dbReference type="ChEBI" id="CHEBI:59789"/>
    </ligand>
</feature>
<protein>
    <recommendedName>
        <fullName evidence="6">SAM-dependent MTase RsmB/NOP-type domain-containing protein</fullName>
    </recommendedName>
</protein>
<evidence type="ECO:0000256" key="2">
    <source>
        <dbReference type="ARBA" id="ARBA00022679"/>
    </source>
</evidence>
<dbReference type="GO" id="GO:0005730">
    <property type="term" value="C:nucleolus"/>
    <property type="evidence" value="ECO:0007669"/>
    <property type="project" value="TreeGrafter"/>
</dbReference>
<dbReference type="GO" id="GO:0070475">
    <property type="term" value="P:rRNA base methylation"/>
    <property type="evidence" value="ECO:0007669"/>
    <property type="project" value="TreeGrafter"/>
</dbReference>
<dbReference type="PRINTS" id="PR02008">
    <property type="entry name" value="RCMTFAMILY"/>
</dbReference>
<dbReference type="InterPro" id="IPR029063">
    <property type="entry name" value="SAM-dependent_MTases_sf"/>
</dbReference>
<dbReference type="Proteomes" id="UP000654075">
    <property type="component" value="Unassembled WGS sequence"/>
</dbReference>
<keyword evidence="2 5" id="KW-0808">Transferase</keyword>
<comment type="caution">
    <text evidence="7">The sequence shown here is derived from an EMBL/GenBank/DDBJ whole genome shotgun (WGS) entry which is preliminary data.</text>
</comment>
<dbReference type="Gene3D" id="3.40.50.150">
    <property type="entry name" value="Vaccinia Virus protein VP39"/>
    <property type="match status" value="1"/>
</dbReference>
<dbReference type="AlphaFoldDB" id="A0A813FJQ9"/>
<dbReference type="PANTHER" id="PTHR22807:SF54">
    <property type="entry name" value="CHROMOSOME UNDETERMINED SCAFFOLD_82, WHOLE GENOME SHOTGUN SEQUENCE"/>
    <property type="match status" value="1"/>
</dbReference>
<dbReference type="SUPFAM" id="SSF53335">
    <property type="entry name" value="S-adenosyl-L-methionine-dependent methyltransferases"/>
    <property type="match status" value="1"/>
</dbReference>
<dbReference type="GO" id="GO:0000470">
    <property type="term" value="P:maturation of LSU-rRNA"/>
    <property type="evidence" value="ECO:0007669"/>
    <property type="project" value="TreeGrafter"/>
</dbReference>
<accession>A0A813FJQ9</accession>
<evidence type="ECO:0000256" key="4">
    <source>
        <dbReference type="ARBA" id="ARBA00022884"/>
    </source>
</evidence>
<keyword evidence="4 5" id="KW-0694">RNA-binding</keyword>
<dbReference type="OrthoDB" id="4418812at2759"/>
<dbReference type="GO" id="GO:0009383">
    <property type="term" value="F:rRNA (cytosine-C5-)-methyltransferase activity"/>
    <property type="evidence" value="ECO:0007669"/>
    <property type="project" value="TreeGrafter"/>
</dbReference>
<evidence type="ECO:0000313" key="8">
    <source>
        <dbReference type="Proteomes" id="UP000654075"/>
    </source>
</evidence>
<sequence length="160" mass="18120">MDFCAGSGGKALAFAPPMLNRGQVFLHDTRDTKLFESRQRFRKAGIKNYTILPPSHPLLPKLRGKMDWVLVDAPCSQTGALRRNPDMKWTYTDDRLWQWVAQQREIFEVALKYVKDDGKIVYATCSTLEEENAIHLCSLCRLAKGTTGSSAQRWSAVESP</sequence>
<comment type="caution">
    <text evidence="5">Lacks conserved residue(s) required for the propagation of feature annotation.</text>
</comment>
<feature type="binding site" evidence="5">
    <location>
        <position position="28"/>
    </location>
    <ligand>
        <name>S-adenosyl-L-methionine</name>
        <dbReference type="ChEBI" id="CHEBI:59789"/>
    </ligand>
</feature>
<proteinExistence type="inferred from homology"/>
<evidence type="ECO:0000259" key="6">
    <source>
        <dbReference type="PROSITE" id="PS51686"/>
    </source>
</evidence>
<keyword evidence="3 5" id="KW-0949">S-adenosyl-L-methionine</keyword>
<dbReference type="InterPro" id="IPR049560">
    <property type="entry name" value="MeTrfase_RsmB-F_NOP2_cat"/>
</dbReference>
<feature type="domain" description="SAM-dependent MTase RsmB/NOP-type" evidence="6">
    <location>
        <begin position="1"/>
        <end position="160"/>
    </location>
</feature>
<feature type="active site" description="Nucleophile" evidence="5">
    <location>
        <position position="125"/>
    </location>
</feature>
<dbReference type="EMBL" id="CAJNNV010025149">
    <property type="protein sequence ID" value="CAE8612691.1"/>
    <property type="molecule type" value="Genomic_DNA"/>
</dbReference>
<evidence type="ECO:0000256" key="1">
    <source>
        <dbReference type="ARBA" id="ARBA00022603"/>
    </source>
</evidence>